<reference evidence="1 2" key="1">
    <citation type="journal article" date="2019" name="Sci. Rep.">
        <title>A multi-omics analysis of the grapevine pathogen Lasiodiplodia theobromae reveals that temperature affects the expression of virulence- and pathogenicity-related genes.</title>
        <authorList>
            <person name="Felix C."/>
            <person name="Meneses R."/>
            <person name="Goncalves M.F.M."/>
            <person name="Tilleman L."/>
            <person name="Duarte A.S."/>
            <person name="Jorrin-Novo J.V."/>
            <person name="Van de Peer Y."/>
            <person name="Deforce D."/>
            <person name="Van Nieuwerburgh F."/>
            <person name="Esteves A.C."/>
            <person name="Alves A."/>
        </authorList>
    </citation>
    <scope>NUCLEOTIDE SEQUENCE [LARGE SCALE GENOMIC DNA]</scope>
    <source>
        <strain evidence="1 2">LA-SOL3</strain>
    </source>
</reference>
<comment type="caution">
    <text evidence="1">The sequence shown here is derived from an EMBL/GenBank/DDBJ whole genome shotgun (WGS) entry which is preliminary data.</text>
</comment>
<organism evidence="1 2">
    <name type="scientific">Lasiodiplodia theobromae</name>
    <dbReference type="NCBI Taxonomy" id="45133"/>
    <lineage>
        <taxon>Eukaryota</taxon>
        <taxon>Fungi</taxon>
        <taxon>Dikarya</taxon>
        <taxon>Ascomycota</taxon>
        <taxon>Pezizomycotina</taxon>
        <taxon>Dothideomycetes</taxon>
        <taxon>Dothideomycetes incertae sedis</taxon>
        <taxon>Botryosphaeriales</taxon>
        <taxon>Botryosphaeriaceae</taxon>
        <taxon>Lasiodiplodia</taxon>
    </lineage>
</organism>
<evidence type="ECO:0000313" key="1">
    <source>
        <dbReference type="EMBL" id="KAB2579659.1"/>
    </source>
</evidence>
<keyword evidence="2" id="KW-1185">Reference proteome</keyword>
<evidence type="ECO:0000313" key="2">
    <source>
        <dbReference type="Proteomes" id="UP000325902"/>
    </source>
</evidence>
<dbReference type="Proteomes" id="UP000325902">
    <property type="component" value="Unassembled WGS sequence"/>
</dbReference>
<gene>
    <name evidence="1" type="ORF">DBV05_g1691</name>
</gene>
<protein>
    <submittedName>
        <fullName evidence="1">Uncharacterized protein</fullName>
    </submittedName>
</protein>
<sequence>MTSNALAQPSTASTDEITEERGLELLRYYRYHVAPWLDMLDLDHHLGLYLPTVGAESPSAIYALYALSARHRELACGVPDMAQFESERFYNMSKWGTKAMYATDASDALEARMIRLIVDLISTPFSSWTPILGQTVNSSTPLHAYAHKPGLAASLFWCIFRFDLAAALVNETHMTTDLDTLITLDRLPDGVLGVFENVGFDDNLSVSSKITAKEKQETNAQVERAPRTTWYNGRTNGTNYQRGTPTVVDS</sequence>
<proteinExistence type="predicted"/>
<dbReference type="EMBL" id="VCHE01000006">
    <property type="protein sequence ID" value="KAB2579659.1"/>
    <property type="molecule type" value="Genomic_DNA"/>
</dbReference>
<dbReference type="OrthoDB" id="4475584at2759"/>
<dbReference type="AlphaFoldDB" id="A0A5N5DNZ3"/>
<accession>A0A5N5DNZ3</accession>
<name>A0A5N5DNZ3_9PEZI</name>